<dbReference type="PATRIC" id="fig|1398.24.peg.1153"/>
<evidence type="ECO:0000313" key="1">
    <source>
        <dbReference type="EMBL" id="KYC65101.1"/>
    </source>
</evidence>
<dbReference type="AlphaFoldDB" id="A0A150K6M2"/>
<evidence type="ECO:0000313" key="2">
    <source>
        <dbReference type="Proteomes" id="UP000075304"/>
    </source>
</evidence>
<dbReference type="Proteomes" id="UP000075304">
    <property type="component" value="Unassembled WGS sequence"/>
</dbReference>
<comment type="caution">
    <text evidence="1">The sequence shown here is derived from an EMBL/GenBank/DDBJ whole genome shotgun (WGS) entry which is preliminary data.</text>
</comment>
<organism evidence="1 2">
    <name type="scientific">Heyndrickxia coagulans</name>
    <name type="common">Weizmannia coagulans</name>
    <dbReference type="NCBI Taxonomy" id="1398"/>
    <lineage>
        <taxon>Bacteria</taxon>
        <taxon>Bacillati</taxon>
        <taxon>Bacillota</taxon>
        <taxon>Bacilli</taxon>
        <taxon>Bacillales</taxon>
        <taxon>Bacillaceae</taxon>
        <taxon>Heyndrickxia</taxon>
    </lineage>
</organism>
<sequence length="37" mass="4071">MAISETFLPGKETRRAISGCELHALIEISLKLTQEAI</sequence>
<dbReference type="EMBL" id="LQYI01000093">
    <property type="protein sequence ID" value="KYC65101.1"/>
    <property type="molecule type" value="Genomic_DNA"/>
</dbReference>
<reference evidence="1 2" key="1">
    <citation type="submission" date="2016-01" db="EMBL/GenBank/DDBJ databases">
        <title>Genome Sequences of Twelve Sporeforming Bacillus Species Isolated from Foods.</title>
        <authorList>
            <person name="Berendsen E.M."/>
            <person name="Wells-Bennik M.H."/>
            <person name="Krawcyk A.O."/>
            <person name="De Jong A."/>
            <person name="Holsappel S."/>
            <person name="Eijlander R.T."/>
            <person name="Kuipers O.P."/>
        </authorList>
    </citation>
    <scope>NUCLEOTIDE SEQUENCE [LARGE SCALE GENOMIC DNA]</scope>
    <source>
        <strain evidence="1 2">B4099</strain>
    </source>
</reference>
<accession>A0A150K6M2</accession>
<name>A0A150K6M2_HEYCO</name>
<gene>
    <name evidence="1" type="ORF">B4099_2224</name>
</gene>
<proteinExistence type="predicted"/>
<protein>
    <submittedName>
        <fullName evidence="1">Uncharacterized protein</fullName>
    </submittedName>
</protein>